<name>A0A371YS92_9GAMM</name>
<evidence type="ECO:0000256" key="1">
    <source>
        <dbReference type="ARBA" id="ARBA00023015"/>
    </source>
</evidence>
<dbReference type="InterPro" id="IPR001647">
    <property type="entry name" value="HTH_TetR"/>
</dbReference>
<evidence type="ECO:0000256" key="2">
    <source>
        <dbReference type="ARBA" id="ARBA00023125"/>
    </source>
</evidence>
<dbReference type="GO" id="GO:0003700">
    <property type="term" value="F:DNA-binding transcription factor activity"/>
    <property type="evidence" value="ECO:0007669"/>
    <property type="project" value="TreeGrafter"/>
</dbReference>
<keyword evidence="2 4" id="KW-0238">DNA-binding</keyword>
<feature type="DNA-binding region" description="H-T-H motif" evidence="4">
    <location>
        <begin position="31"/>
        <end position="50"/>
    </location>
</feature>
<dbReference type="EMBL" id="PYIX02000007">
    <property type="protein sequence ID" value="RFC84315.1"/>
    <property type="molecule type" value="Genomic_DNA"/>
</dbReference>
<dbReference type="InterPro" id="IPR009057">
    <property type="entry name" value="Homeodomain-like_sf"/>
</dbReference>
<dbReference type="Proteomes" id="UP001595455">
    <property type="component" value="Unassembled WGS sequence"/>
</dbReference>
<evidence type="ECO:0000256" key="3">
    <source>
        <dbReference type="ARBA" id="ARBA00023163"/>
    </source>
</evidence>
<dbReference type="RefSeq" id="WP_107007443.1">
    <property type="nucleotide sequence ID" value="NZ_JBHRSF010000008.1"/>
</dbReference>
<dbReference type="Gene3D" id="1.10.357.10">
    <property type="entry name" value="Tetracycline Repressor, domain 2"/>
    <property type="match status" value="1"/>
</dbReference>
<dbReference type="InterPro" id="IPR011075">
    <property type="entry name" value="TetR_C"/>
</dbReference>
<keyword evidence="3" id="KW-0804">Transcription</keyword>
<keyword evidence="1" id="KW-0805">Transcription regulation</keyword>
<dbReference type="InterPro" id="IPR050109">
    <property type="entry name" value="HTH-type_TetR-like_transc_reg"/>
</dbReference>
<reference evidence="6" key="4">
    <citation type="submission" date="2024-09" db="EMBL/GenBank/DDBJ databases">
        <authorList>
            <person name="Sun Q."/>
            <person name="Mori K."/>
        </authorList>
    </citation>
    <scope>NUCLEOTIDE SEQUENCE</scope>
    <source>
        <strain evidence="6">KCTC 62575</strain>
    </source>
</reference>
<evidence type="ECO:0000256" key="4">
    <source>
        <dbReference type="PROSITE-ProRule" id="PRU00335"/>
    </source>
</evidence>
<proteinExistence type="predicted"/>
<dbReference type="Proteomes" id="UP000240957">
    <property type="component" value="Unassembled WGS sequence"/>
</dbReference>
<evidence type="ECO:0000313" key="6">
    <source>
        <dbReference type="EMBL" id="MFC2994824.1"/>
    </source>
</evidence>
<dbReference type="SUPFAM" id="SSF48498">
    <property type="entry name" value="Tetracyclin repressor-like, C-terminal domain"/>
    <property type="match status" value="1"/>
</dbReference>
<dbReference type="InterPro" id="IPR036271">
    <property type="entry name" value="Tet_transcr_reg_TetR-rel_C_sf"/>
</dbReference>
<dbReference type="PROSITE" id="PS50977">
    <property type="entry name" value="HTH_TETR_2"/>
    <property type="match status" value="1"/>
</dbReference>
<dbReference type="Pfam" id="PF00440">
    <property type="entry name" value="TetR_N"/>
    <property type="match status" value="1"/>
</dbReference>
<comment type="caution">
    <text evidence="7">The sequence shown here is derived from an EMBL/GenBank/DDBJ whole genome shotgun (WGS) entry which is preliminary data.</text>
</comment>
<sequence length="193" mass="22760">MKETEKVSRRQQCIFNAVTEILEIQDYRSLTIEDIARRAGVGKSTIYRWWADKSDLVFDAFKAHTASIFEMDFSLSLAMNLEQQLLKLSHALDHALGRALLVVLAEHREAAGEFFKQYLRPRREETHKLIQVAIRRQELQENYPFELMLDTLYAPIHYQIIFFNQRPNIEYIQHLVKLVLAPAQWLQESKINE</sequence>
<dbReference type="PANTHER" id="PTHR30055:SF148">
    <property type="entry name" value="TETR-FAMILY TRANSCRIPTIONAL REGULATOR"/>
    <property type="match status" value="1"/>
</dbReference>
<keyword evidence="9" id="KW-1185">Reference proteome</keyword>
<evidence type="ECO:0000313" key="9">
    <source>
        <dbReference type="Proteomes" id="UP001595455"/>
    </source>
</evidence>
<reference evidence="6" key="1">
    <citation type="journal article" date="2014" name="Int. J. Syst. Evol. Microbiol.">
        <title>Complete genome of a new Firmicutes species belonging to the dominant human colonic microbiota ('Ruminococcus bicirculans') reveals two chromosomes and a selective capacity to utilize plant glucans.</title>
        <authorList>
            <consortium name="NISC Comparative Sequencing Program"/>
            <person name="Wegmann U."/>
            <person name="Louis P."/>
            <person name="Goesmann A."/>
            <person name="Henrissat B."/>
            <person name="Duncan S.H."/>
            <person name="Flint H.J."/>
        </authorList>
    </citation>
    <scope>NUCLEOTIDE SEQUENCE</scope>
    <source>
        <strain evidence="6">KCTC 62575</strain>
    </source>
</reference>
<dbReference type="Pfam" id="PF16859">
    <property type="entry name" value="TetR_C_11"/>
    <property type="match status" value="1"/>
</dbReference>
<reference evidence="9" key="3">
    <citation type="journal article" date="2019" name="Int. J. Syst. Evol. Microbiol.">
        <title>The Global Catalogue of Microorganisms (GCM) 10K type strain sequencing project: providing services to taxonomists for standard genome sequencing and annotation.</title>
        <authorList>
            <consortium name="The Broad Institute Genomics Platform"/>
            <consortium name="The Broad Institute Genome Sequencing Center for Infectious Disease"/>
            <person name="Wu L."/>
            <person name="Ma J."/>
        </authorList>
    </citation>
    <scope>NUCLEOTIDE SEQUENCE [LARGE SCALE GENOMIC DNA]</scope>
    <source>
        <strain evidence="9">KCTC 62575</strain>
    </source>
</reference>
<dbReference type="SUPFAM" id="SSF46689">
    <property type="entry name" value="Homeodomain-like"/>
    <property type="match status" value="1"/>
</dbReference>
<dbReference type="OrthoDB" id="9796019at2"/>
<evidence type="ECO:0000313" key="8">
    <source>
        <dbReference type="Proteomes" id="UP000240957"/>
    </source>
</evidence>
<dbReference type="EMBL" id="JBHRSF010000008">
    <property type="protein sequence ID" value="MFC2994824.1"/>
    <property type="molecule type" value="Genomic_DNA"/>
</dbReference>
<dbReference type="GO" id="GO:0000976">
    <property type="term" value="F:transcription cis-regulatory region binding"/>
    <property type="evidence" value="ECO:0007669"/>
    <property type="project" value="TreeGrafter"/>
</dbReference>
<dbReference type="PANTHER" id="PTHR30055">
    <property type="entry name" value="HTH-TYPE TRANSCRIPTIONAL REGULATOR RUTR"/>
    <property type="match status" value="1"/>
</dbReference>
<dbReference type="AlphaFoldDB" id="A0A371YS92"/>
<accession>A0A371YS92</accession>
<reference evidence="7 8" key="2">
    <citation type="submission" date="2018-08" db="EMBL/GenBank/DDBJ databases">
        <title>The draft genome of Acinetobacter sichuanensis strain WCHAc060041.</title>
        <authorList>
            <person name="Qin J."/>
            <person name="Feng Y."/>
            <person name="Zong Z."/>
        </authorList>
    </citation>
    <scope>NUCLEOTIDE SEQUENCE [LARGE SCALE GENOMIC DNA]</scope>
    <source>
        <strain evidence="7 8">WCHAc060041</strain>
    </source>
</reference>
<feature type="domain" description="HTH tetR-type" evidence="5">
    <location>
        <begin position="8"/>
        <end position="68"/>
    </location>
</feature>
<evidence type="ECO:0000313" key="7">
    <source>
        <dbReference type="EMBL" id="RFC84315.1"/>
    </source>
</evidence>
<protein>
    <submittedName>
        <fullName evidence="7">TetR/AcrR family transcriptional regulator</fullName>
    </submittedName>
</protein>
<gene>
    <name evidence="6" type="ORF">ACFODO_05940</name>
    <name evidence="7" type="ORF">C9E89_006485</name>
</gene>
<evidence type="ECO:0000259" key="5">
    <source>
        <dbReference type="PROSITE" id="PS50977"/>
    </source>
</evidence>
<organism evidence="7 8">
    <name type="scientific">Acinetobacter sichuanensis</name>
    <dbReference type="NCBI Taxonomy" id="2136183"/>
    <lineage>
        <taxon>Bacteria</taxon>
        <taxon>Pseudomonadati</taxon>
        <taxon>Pseudomonadota</taxon>
        <taxon>Gammaproteobacteria</taxon>
        <taxon>Moraxellales</taxon>
        <taxon>Moraxellaceae</taxon>
        <taxon>Acinetobacter</taxon>
    </lineage>
</organism>
<dbReference type="Gene3D" id="1.10.10.60">
    <property type="entry name" value="Homeodomain-like"/>
    <property type="match status" value="1"/>
</dbReference>